<proteinExistence type="predicted"/>
<evidence type="ECO:0000313" key="4">
    <source>
        <dbReference type="EMBL" id="WRL64912.1"/>
    </source>
</evidence>
<dbReference type="Gene3D" id="3.40.190.10">
    <property type="entry name" value="Periplasmic binding protein-like II"/>
    <property type="match status" value="1"/>
</dbReference>
<protein>
    <submittedName>
        <fullName evidence="4">ABC transporter substrate-binding protein</fullName>
    </submittedName>
</protein>
<name>A0ABZ1B274_9ACTN</name>
<dbReference type="PANTHER" id="PTHR30290:SF83">
    <property type="entry name" value="ABC TRANSPORTER SUBSTRATE-BINDING PROTEIN"/>
    <property type="match status" value="1"/>
</dbReference>
<dbReference type="EMBL" id="CP141261">
    <property type="protein sequence ID" value="WRL64912.1"/>
    <property type="molecule type" value="Genomic_DNA"/>
</dbReference>
<dbReference type="InterPro" id="IPR039424">
    <property type="entry name" value="SBP_5"/>
</dbReference>
<evidence type="ECO:0000256" key="2">
    <source>
        <dbReference type="SAM" id="SignalP"/>
    </source>
</evidence>
<dbReference type="InterPro" id="IPR000914">
    <property type="entry name" value="SBP_5_dom"/>
</dbReference>
<dbReference type="PANTHER" id="PTHR30290">
    <property type="entry name" value="PERIPLASMIC BINDING COMPONENT OF ABC TRANSPORTER"/>
    <property type="match status" value="1"/>
</dbReference>
<reference evidence="4 5" key="1">
    <citation type="submission" date="2023-12" db="EMBL/GenBank/DDBJ databases">
        <title>Blastococcus brunescens sp. nov., an actonobacterium isolated from sandstone collected in sahara desert.</title>
        <authorList>
            <person name="Gtari M."/>
            <person name="Ghodhbane F."/>
        </authorList>
    </citation>
    <scope>NUCLEOTIDE SEQUENCE [LARGE SCALE GENOMIC DNA]</scope>
    <source>
        <strain evidence="4 5">BMG 8361</strain>
    </source>
</reference>
<keyword evidence="5" id="KW-1185">Reference proteome</keyword>
<evidence type="ECO:0000313" key="5">
    <source>
        <dbReference type="Proteomes" id="UP001324287"/>
    </source>
</evidence>
<feature type="compositionally biased region" description="Low complexity" evidence="1">
    <location>
        <begin position="160"/>
        <end position="170"/>
    </location>
</feature>
<accession>A0ABZ1B274</accession>
<evidence type="ECO:0000259" key="3">
    <source>
        <dbReference type="Pfam" id="PF00496"/>
    </source>
</evidence>
<dbReference type="RefSeq" id="WP_324276236.1">
    <property type="nucleotide sequence ID" value="NZ_CP141261.1"/>
</dbReference>
<dbReference type="Gene3D" id="3.90.76.10">
    <property type="entry name" value="Dipeptide-binding Protein, Domain 1"/>
    <property type="match status" value="1"/>
</dbReference>
<feature type="region of interest" description="Disordered" evidence="1">
    <location>
        <begin position="147"/>
        <end position="170"/>
    </location>
</feature>
<dbReference type="Pfam" id="PF00496">
    <property type="entry name" value="SBP_bac_5"/>
    <property type="match status" value="1"/>
</dbReference>
<keyword evidence="2" id="KW-0732">Signal</keyword>
<dbReference type="Proteomes" id="UP001324287">
    <property type="component" value="Chromosome"/>
</dbReference>
<dbReference type="SUPFAM" id="SSF53850">
    <property type="entry name" value="Periplasmic binding protein-like II"/>
    <property type="match status" value="1"/>
</dbReference>
<gene>
    <name evidence="4" type="ORF">U6N30_04030</name>
</gene>
<dbReference type="PROSITE" id="PS51257">
    <property type="entry name" value="PROKAR_LIPOPROTEIN"/>
    <property type="match status" value="1"/>
</dbReference>
<organism evidence="4 5">
    <name type="scientific">Blastococcus brunescens</name>
    <dbReference type="NCBI Taxonomy" id="1564165"/>
    <lineage>
        <taxon>Bacteria</taxon>
        <taxon>Bacillati</taxon>
        <taxon>Actinomycetota</taxon>
        <taxon>Actinomycetes</taxon>
        <taxon>Geodermatophilales</taxon>
        <taxon>Geodermatophilaceae</taxon>
        <taxon>Blastococcus</taxon>
    </lineage>
</organism>
<sequence length="170" mass="17721">MKLSKRSSSLVATAIAAALVLSACGGDDADSGEGEGAATGGSYSLALYSDPENPLVPSNTTESEGAQVLEAIWTGLVQYAADGAVEYTGVAESIESEDNQTWTVTLNEGWTFHDGTPVTANSFVDAWNYAANSENAQGGSYFFSNIEGTPTCRRRPTTPAPSSAARSPRR</sequence>
<feature type="domain" description="Solute-binding protein family 5" evidence="3">
    <location>
        <begin position="89"/>
        <end position="148"/>
    </location>
</feature>
<feature type="signal peptide" evidence="2">
    <location>
        <begin position="1"/>
        <end position="23"/>
    </location>
</feature>
<feature type="chain" id="PRO_5046134773" evidence="2">
    <location>
        <begin position="24"/>
        <end position="170"/>
    </location>
</feature>
<evidence type="ECO:0000256" key="1">
    <source>
        <dbReference type="SAM" id="MobiDB-lite"/>
    </source>
</evidence>